<feature type="region of interest" description="Disordered" evidence="1">
    <location>
        <begin position="1"/>
        <end position="28"/>
    </location>
</feature>
<comment type="caution">
    <text evidence="2">The sequence shown here is derived from an EMBL/GenBank/DDBJ whole genome shotgun (WGS) entry which is preliminary data.</text>
</comment>
<dbReference type="AlphaFoldDB" id="A0ABD4E0L6"/>
<dbReference type="EMBL" id="LPAD01000071">
    <property type="protein sequence ID" value="KVN83492.1"/>
    <property type="molecule type" value="Genomic_DNA"/>
</dbReference>
<dbReference type="RefSeq" id="WP_060040377.1">
    <property type="nucleotide sequence ID" value="NZ_LPAD01000071.1"/>
</dbReference>
<evidence type="ECO:0000313" key="2">
    <source>
        <dbReference type="EMBL" id="KVN83492.1"/>
    </source>
</evidence>
<protein>
    <recommendedName>
        <fullName evidence="4">Phage tail protein</fullName>
    </recommendedName>
</protein>
<organism evidence="2 3">
    <name type="scientific">Burkholderia ubonensis</name>
    <dbReference type="NCBI Taxonomy" id="101571"/>
    <lineage>
        <taxon>Bacteria</taxon>
        <taxon>Pseudomonadati</taxon>
        <taxon>Pseudomonadota</taxon>
        <taxon>Betaproteobacteria</taxon>
        <taxon>Burkholderiales</taxon>
        <taxon>Burkholderiaceae</taxon>
        <taxon>Burkholderia</taxon>
        <taxon>Burkholderia cepacia complex</taxon>
    </lineage>
</organism>
<gene>
    <name evidence="2" type="ORF">WJ68_16405</name>
</gene>
<dbReference type="Proteomes" id="UP000057910">
    <property type="component" value="Unassembled WGS sequence"/>
</dbReference>
<sequence length="543" mass="58404">MSFYPHTRSLGSQPGVQLNPKRDNTDGFVTDQSDQVISVLGRFKRGRIDQPFLVDRGNIKRKLGKPESLRVSALNEAYVQTYEAVNNGARSAVVCRLTTSLAVNKYLVYAIDTTTGASNWSISAAMPTGSYVFALLDRECYNDGSIYQVSAAKVTDATSGQAVPNDVVTLTILDPDGVTVRFTQTGSLNPSAVDEFGRDYFIGSLLAQQTDLIELAVAAGAQIPVAGDCYGRDANGNSKVASSGVQVLFTEGGTAYASADYDRVLASLENSTFDYGYMITAGSQSVAQISKQAALSVRANRHLAVDVPGSLSVDAAITFIKQFNFDQEYVTVYWAPLQTDDPLNGGKAVIGTGGLQVGLRCARNAQTNSYGLAPKNFPIAGSDWVLPRTGVKQLVTPDDITQKSDLADAGINPVLFEKYNGGGKYVFTDSLTTKKTKGYLKLASVAEMSGSFDDMVSKYGKEALQKPMEIAIDKMEKFLESLFFGARSSGWLVASDDSALGDKGYAFTVRRNAQRPADRMDVTYGLHYDGVARAIYVTQTVSA</sequence>
<proteinExistence type="predicted"/>
<reference evidence="2 3" key="1">
    <citation type="submission" date="2015-11" db="EMBL/GenBank/DDBJ databases">
        <title>Expanding the genomic diversity of Burkholderia species for the development of highly accurate diagnostics.</title>
        <authorList>
            <person name="Sahl J."/>
            <person name="Keim P."/>
            <person name="Wagner D."/>
        </authorList>
    </citation>
    <scope>NUCLEOTIDE SEQUENCE [LARGE SCALE GENOMIC DNA]</scope>
    <source>
        <strain evidence="2 3">MSMB1585WGS</strain>
    </source>
</reference>
<evidence type="ECO:0000256" key="1">
    <source>
        <dbReference type="SAM" id="MobiDB-lite"/>
    </source>
</evidence>
<accession>A0ABD4E0L6</accession>
<evidence type="ECO:0000313" key="3">
    <source>
        <dbReference type="Proteomes" id="UP000057910"/>
    </source>
</evidence>
<name>A0ABD4E0L6_9BURK</name>
<evidence type="ECO:0008006" key="4">
    <source>
        <dbReference type="Google" id="ProtNLM"/>
    </source>
</evidence>